<protein>
    <submittedName>
        <fullName evidence="1">Uncharacterized protein</fullName>
    </submittedName>
</protein>
<dbReference type="Gene3D" id="3.30.360.10">
    <property type="entry name" value="Dihydrodipicolinate Reductase, domain 2"/>
    <property type="match status" value="1"/>
</dbReference>
<sequence>KSRDGKLATIINSRTCAFGYDQRLEAFGADGMLSADNLTDAAVRMATSTQTDAKTAIMDFFLERYEDAYRIELETFLDSIAIG</sequence>
<gene>
    <name evidence="1" type="ORF">OYG11_11580</name>
</gene>
<evidence type="ECO:0000313" key="2">
    <source>
        <dbReference type="Proteomes" id="UP001077788"/>
    </source>
</evidence>
<dbReference type="AlphaFoldDB" id="A0A9Q4DJN9"/>
<feature type="non-terminal residue" evidence="1">
    <location>
        <position position="1"/>
    </location>
</feature>
<proteinExistence type="predicted"/>
<feature type="non-terminal residue" evidence="1">
    <location>
        <position position="83"/>
    </location>
</feature>
<reference evidence="1" key="2">
    <citation type="submission" date="2022-12" db="EMBL/GenBank/DDBJ databases">
        <authorList>
            <person name="Kardos G."/>
            <person name="Sarkozi R."/>
            <person name="Laczko L."/>
            <person name="Marton S."/>
            <person name="Makrai L."/>
            <person name="Banyai K."/>
            <person name="Fodor L."/>
        </authorList>
    </citation>
    <scope>NUCLEOTIDE SEQUENCE</scope>
    <source>
        <strain evidence="1">84/14</strain>
    </source>
</reference>
<organism evidence="1 2">
    <name type="scientific">Actinobacillus pleuropneumoniae</name>
    <name type="common">Haemophilus pleuropneumoniae</name>
    <dbReference type="NCBI Taxonomy" id="715"/>
    <lineage>
        <taxon>Bacteria</taxon>
        <taxon>Pseudomonadati</taxon>
        <taxon>Pseudomonadota</taxon>
        <taxon>Gammaproteobacteria</taxon>
        <taxon>Pasteurellales</taxon>
        <taxon>Pasteurellaceae</taxon>
        <taxon>Actinobacillus</taxon>
    </lineage>
</organism>
<comment type="caution">
    <text evidence="1">The sequence shown here is derived from an EMBL/GenBank/DDBJ whole genome shotgun (WGS) entry which is preliminary data.</text>
</comment>
<name>A0A9Q4DJN9_ACTPL</name>
<dbReference type="Proteomes" id="UP001077788">
    <property type="component" value="Unassembled WGS sequence"/>
</dbReference>
<reference evidence="1" key="1">
    <citation type="journal article" date="2021" name="Vet Sci">
        <title>O-Serogroups and Pathovirotypes of Escherichia coli Isolated from Post-Weaning Piglets Showing Diarrhoea and/or Oedema in South Korea.</title>
        <authorList>
            <person name="Byun J.W."/>
            <person name="Moon B.Y."/>
            <person name="Do K.H."/>
            <person name="Lee K."/>
            <person name="Lee H.Y."/>
            <person name="Kim W.I."/>
            <person name="So B."/>
            <person name="Lee W.K."/>
        </authorList>
    </citation>
    <scope>NUCLEOTIDE SEQUENCE</scope>
    <source>
        <strain evidence="1">84/14</strain>
    </source>
</reference>
<dbReference type="Gene3D" id="3.40.50.720">
    <property type="entry name" value="NAD(P)-binding Rossmann-like Domain"/>
    <property type="match status" value="1"/>
</dbReference>
<dbReference type="EMBL" id="JAPQFC010000366">
    <property type="protein sequence ID" value="MCY6524843.1"/>
    <property type="molecule type" value="Genomic_DNA"/>
</dbReference>
<evidence type="ECO:0000313" key="1">
    <source>
        <dbReference type="EMBL" id="MCY6524843.1"/>
    </source>
</evidence>
<accession>A0A9Q4DJN9</accession>